<reference evidence="7" key="2">
    <citation type="submission" date="2025-08" db="UniProtKB">
        <authorList>
            <consortium name="Ensembl"/>
        </authorList>
    </citation>
    <scope>IDENTIFICATION</scope>
    <source>
        <strain evidence="7">Boxer</strain>
    </source>
</reference>
<evidence type="ECO:0000313" key="7">
    <source>
        <dbReference type="Ensembl" id="ENSCAFP00845023960.1"/>
    </source>
</evidence>
<accession>A0A8I3S2J3</accession>
<dbReference type="GO" id="GO:0005524">
    <property type="term" value="F:ATP binding"/>
    <property type="evidence" value="ECO:0007669"/>
    <property type="project" value="UniProtKB-KW"/>
</dbReference>
<keyword evidence="2" id="KW-0808">Transferase</keyword>
<dbReference type="InterPro" id="IPR017892">
    <property type="entry name" value="Pkinase_C"/>
</dbReference>
<proteinExistence type="predicted"/>
<dbReference type="SMART" id="SM00133">
    <property type="entry name" value="S_TK_X"/>
    <property type="match status" value="1"/>
</dbReference>
<organism evidence="7 8">
    <name type="scientific">Canis lupus familiaris</name>
    <name type="common">Dog</name>
    <name type="synonym">Canis familiaris</name>
    <dbReference type="NCBI Taxonomy" id="9615"/>
    <lineage>
        <taxon>Eukaryota</taxon>
        <taxon>Metazoa</taxon>
        <taxon>Chordata</taxon>
        <taxon>Craniata</taxon>
        <taxon>Vertebrata</taxon>
        <taxon>Euteleostomi</taxon>
        <taxon>Mammalia</taxon>
        <taxon>Eutheria</taxon>
        <taxon>Laurasiatheria</taxon>
        <taxon>Carnivora</taxon>
        <taxon>Caniformia</taxon>
        <taxon>Canidae</taxon>
        <taxon>Canis</taxon>
    </lineage>
</organism>
<keyword evidence="8" id="KW-1185">Reference proteome</keyword>
<dbReference type="Pfam" id="PF00433">
    <property type="entry name" value="Pkinase_C"/>
    <property type="match status" value="1"/>
</dbReference>
<keyword evidence="5" id="KW-0067">ATP-binding</keyword>
<keyword evidence="1" id="KW-0723">Serine/threonine-protein kinase</keyword>
<evidence type="ECO:0000256" key="5">
    <source>
        <dbReference type="ARBA" id="ARBA00022840"/>
    </source>
</evidence>
<dbReference type="AlphaFoldDB" id="A0A8I3S2J3"/>
<reference evidence="7" key="1">
    <citation type="submission" date="2020-03" db="EMBL/GenBank/DDBJ databases">
        <title>Long-read based genome assembly of a Labrador retriever dog.</title>
        <authorList>
            <person name="Eory L."/>
            <person name="Zhang W."/>
            <person name="Schoenebeck J."/>
        </authorList>
    </citation>
    <scope>NUCLEOTIDE SEQUENCE [LARGE SCALE GENOMIC DNA]</scope>
    <source>
        <strain evidence="7">Labrador retriever</strain>
    </source>
</reference>
<sequence length="66" mass="7660">KKKKIRSIAPSFKPLLQAEEDVSQFHSKFTHQTPVDSPDDSTLSESANQVFRGFTYIFKKINQWCK</sequence>
<dbReference type="Ensembl" id="ENSCAFT00845030542.1">
    <property type="protein sequence ID" value="ENSCAFP00845023960.1"/>
    <property type="gene ID" value="ENSCAFG00845017269.1"/>
</dbReference>
<evidence type="ECO:0000256" key="1">
    <source>
        <dbReference type="ARBA" id="ARBA00022527"/>
    </source>
</evidence>
<evidence type="ECO:0000256" key="3">
    <source>
        <dbReference type="ARBA" id="ARBA00022741"/>
    </source>
</evidence>
<feature type="domain" description="AGC-kinase C-terminal" evidence="6">
    <location>
        <begin position="1"/>
        <end position="66"/>
    </location>
</feature>
<dbReference type="Gene3D" id="3.30.200.20">
    <property type="entry name" value="Phosphorylase Kinase, domain 1"/>
    <property type="match status" value="1"/>
</dbReference>
<keyword evidence="3" id="KW-0547">Nucleotide-binding</keyword>
<evidence type="ECO:0000259" key="6">
    <source>
        <dbReference type="PROSITE" id="PS51285"/>
    </source>
</evidence>
<dbReference type="GO" id="GO:0004674">
    <property type="term" value="F:protein serine/threonine kinase activity"/>
    <property type="evidence" value="ECO:0007669"/>
    <property type="project" value="UniProtKB-KW"/>
</dbReference>
<dbReference type="OrthoDB" id="63267at2759"/>
<reference evidence="7" key="3">
    <citation type="submission" date="2025-09" db="UniProtKB">
        <authorList>
            <consortium name="Ensembl"/>
        </authorList>
    </citation>
    <scope>IDENTIFICATION</scope>
    <source>
        <strain evidence="7">Boxer</strain>
    </source>
</reference>
<dbReference type="PROSITE" id="PS51285">
    <property type="entry name" value="AGC_KINASE_CTER"/>
    <property type="match status" value="1"/>
</dbReference>
<evidence type="ECO:0000313" key="8">
    <source>
        <dbReference type="Proteomes" id="UP000805418"/>
    </source>
</evidence>
<dbReference type="GeneTree" id="ENSGT00980000202468"/>
<dbReference type="InterPro" id="IPR000961">
    <property type="entry name" value="AGC-kinase_C"/>
</dbReference>
<evidence type="ECO:0000256" key="2">
    <source>
        <dbReference type="ARBA" id="ARBA00022679"/>
    </source>
</evidence>
<evidence type="ECO:0000256" key="4">
    <source>
        <dbReference type="ARBA" id="ARBA00022777"/>
    </source>
</evidence>
<keyword evidence="4" id="KW-0418">Kinase</keyword>
<dbReference type="Proteomes" id="UP000805418">
    <property type="component" value="Chromosome 17"/>
</dbReference>
<protein>
    <recommendedName>
        <fullName evidence="6">AGC-kinase C-terminal domain-containing protein</fullName>
    </recommendedName>
</protein>
<name>A0A8I3S2J3_CANLF</name>